<accession>A0A6N7QZ19</accession>
<evidence type="ECO:0000256" key="1">
    <source>
        <dbReference type="ARBA" id="ARBA00022490"/>
    </source>
</evidence>
<evidence type="ECO:0000313" key="9">
    <source>
        <dbReference type="Proteomes" id="UP000433788"/>
    </source>
</evidence>
<evidence type="ECO:0000256" key="4">
    <source>
        <dbReference type="ARBA" id="ARBA00023172"/>
    </source>
</evidence>
<keyword evidence="2 6" id="KW-0227">DNA damage</keyword>
<protein>
    <recommendedName>
        <fullName evidence="6">Holliday junction branch migration complex subunit RuvA</fullName>
    </recommendedName>
</protein>
<feature type="region of interest" description="Domain III" evidence="6">
    <location>
        <begin position="151"/>
        <end position="199"/>
    </location>
</feature>
<feature type="region of interest" description="Domain I" evidence="6">
    <location>
        <begin position="1"/>
        <end position="64"/>
    </location>
</feature>
<dbReference type="GO" id="GO:0009378">
    <property type="term" value="F:four-way junction helicase activity"/>
    <property type="evidence" value="ECO:0007669"/>
    <property type="project" value="InterPro"/>
</dbReference>
<dbReference type="Pfam" id="PF07499">
    <property type="entry name" value="RuvA_C"/>
    <property type="match status" value="1"/>
</dbReference>
<evidence type="ECO:0000256" key="6">
    <source>
        <dbReference type="HAMAP-Rule" id="MF_00031"/>
    </source>
</evidence>
<feature type="domain" description="Helix-hairpin-helix DNA-binding motif class 1" evidence="7">
    <location>
        <begin position="73"/>
        <end position="92"/>
    </location>
</feature>
<comment type="subunit">
    <text evidence="6">Homotetramer. Forms an RuvA(8)-RuvB(12)-Holliday junction (HJ) complex. HJ DNA is sandwiched between 2 RuvA tetramers; dsDNA enters through RuvA and exits via RuvB. An RuvB hexamer assembles on each DNA strand where it exits the tetramer. Each RuvB hexamer is contacted by two RuvA subunits (via domain III) on 2 adjacent RuvB subunits; this complex drives branch migration. In the full resolvosome a probable DNA-RuvA(4)-RuvB(12)-RuvC(2) complex forms which resolves the HJ.</text>
</comment>
<evidence type="ECO:0000256" key="3">
    <source>
        <dbReference type="ARBA" id="ARBA00023125"/>
    </source>
</evidence>
<dbReference type="InterPro" id="IPR011114">
    <property type="entry name" value="RuvA_C"/>
</dbReference>
<dbReference type="RefSeq" id="WP_153718958.1">
    <property type="nucleotide sequence ID" value="NZ_WJPP01000002.1"/>
</dbReference>
<feature type="domain" description="Helix-hairpin-helix DNA-binding motif class 1" evidence="7">
    <location>
        <begin position="108"/>
        <end position="127"/>
    </location>
</feature>
<comment type="caution">
    <text evidence="8">The sequence shown here is derived from an EMBL/GenBank/DDBJ whole genome shotgun (WGS) entry which is preliminary data.</text>
</comment>
<dbReference type="GO" id="GO:0005524">
    <property type="term" value="F:ATP binding"/>
    <property type="evidence" value="ECO:0007669"/>
    <property type="project" value="InterPro"/>
</dbReference>
<dbReference type="NCBIfam" id="TIGR00084">
    <property type="entry name" value="ruvA"/>
    <property type="match status" value="1"/>
</dbReference>
<dbReference type="InterPro" id="IPR036267">
    <property type="entry name" value="RuvA_C_sf"/>
</dbReference>
<dbReference type="AlphaFoldDB" id="A0A6N7QZ19"/>
<comment type="function">
    <text evidence="6">The RuvA-RuvB-RuvC complex processes Holliday junction (HJ) DNA during genetic recombination and DNA repair, while the RuvA-RuvB complex plays an important role in the rescue of blocked DNA replication forks via replication fork reversal (RFR). RuvA specifically binds to HJ cruciform DNA, conferring on it an open structure. The RuvB hexamer acts as an ATP-dependent pump, pulling dsDNA into and through the RuvAB complex. HJ branch migration allows RuvC to scan DNA until it finds its consensus sequence, where it cleaves and resolves the cruciform DNA.</text>
</comment>
<gene>
    <name evidence="6 8" type="primary">ruvA</name>
    <name evidence="8" type="ORF">GH984_04220</name>
</gene>
<dbReference type="GO" id="GO:0006310">
    <property type="term" value="P:DNA recombination"/>
    <property type="evidence" value="ECO:0007669"/>
    <property type="project" value="UniProtKB-UniRule"/>
</dbReference>
<evidence type="ECO:0000259" key="7">
    <source>
        <dbReference type="SMART" id="SM00278"/>
    </source>
</evidence>
<sequence>MIGRIAGTLVEKQPPRIMIDVGGIGYELEVPMSTIYALPEINQPIRLHVHQGVRDEVPVLYGFAEASERSMFRALIKVNGVGPRLALTILSGISADALRQCIEQRDITTLTRLPGIGKRTAERLTLELADLGKQIGATTASGSADSAPMTTAASPMAEAEAALVALGYRPAEAQKLLSGLSGEHSEELIRSALQKAVRQ</sequence>
<dbReference type="SUPFAM" id="SSF47781">
    <property type="entry name" value="RuvA domain 2-like"/>
    <property type="match status" value="1"/>
</dbReference>
<evidence type="ECO:0000313" key="8">
    <source>
        <dbReference type="EMBL" id="MRH77904.1"/>
    </source>
</evidence>
<dbReference type="GO" id="GO:0000400">
    <property type="term" value="F:four-way junction DNA binding"/>
    <property type="evidence" value="ECO:0007669"/>
    <property type="project" value="UniProtKB-UniRule"/>
</dbReference>
<keyword evidence="3 6" id="KW-0238">DNA-binding</keyword>
<comment type="domain">
    <text evidence="6">Has three domains with a flexible linker between the domains II and III and assumes an 'L' shape. Domain III is highly mobile and contacts RuvB.</text>
</comment>
<evidence type="ECO:0000256" key="5">
    <source>
        <dbReference type="ARBA" id="ARBA00023204"/>
    </source>
</evidence>
<dbReference type="InterPro" id="IPR012340">
    <property type="entry name" value="NA-bd_OB-fold"/>
</dbReference>
<dbReference type="GO" id="GO:0005737">
    <property type="term" value="C:cytoplasm"/>
    <property type="evidence" value="ECO:0007669"/>
    <property type="project" value="UniProtKB-SubCell"/>
</dbReference>
<dbReference type="Gene3D" id="2.40.50.140">
    <property type="entry name" value="Nucleic acid-binding proteins"/>
    <property type="match status" value="1"/>
</dbReference>
<dbReference type="SUPFAM" id="SSF46929">
    <property type="entry name" value="DNA helicase RuvA subunit, C-terminal domain"/>
    <property type="match status" value="1"/>
</dbReference>
<dbReference type="Gene3D" id="1.10.8.10">
    <property type="entry name" value="DNA helicase RuvA subunit, C-terminal domain"/>
    <property type="match status" value="1"/>
</dbReference>
<dbReference type="InterPro" id="IPR003583">
    <property type="entry name" value="Hlx-hairpin-Hlx_DNA-bd_motif"/>
</dbReference>
<feature type="region of interest" description="Domain II" evidence="6">
    <location>
        <begin position="65"/>
        <end position="142"/>
    </location>
</feature>
<dbReference type="Pfam" id="PF14520">
    <property type="entry name" value="HHH_5"/>
    <property type="match status" value="1"/>
</dbReference>
<comment type="caution">
    <text evidence="6">Lacks conserved residue(s) required for the propagation of feature annotation.</text>
</comment>
<dbReference type="InterPro" id="IPR000085">
    <property type="entry name" value="RuvA"/>
</dbReference>
<organism evidence="8 9">
    <name type="scientific">Spiribacter salilacus</name>
    <dbReference type="NCBI Taxonomy" id="2664894"/>
    <lineage>
        <taxon>Bacteria</taxon>
        <taxon>Pseudomonadati</taxon>
        <taxon>Pseudomonadota</taxon>
        <taxon>Gammaproteobacteria</taxon>
        <taxon>Chromatiales</taxon>
        <taxon>Ectothiorhodospiraceae</taxon>
        <taxon>Spiribacter</taxon>
    </lineage>
</organism>
<name>A0A6N7QZ19_9GAMM</name>
<keyword evidence="9" id="KW-1185">Reference proteome</keyword>
<dbReference type="SMART" id="SM00278">
    <property type="entry name" value="HhH1"/>
    <property type="match status" value="2"/>
</dbReference>
<keyword evidence="5 6" id="KW-0234">DNA repair</keyword>
<dbReference type="EMBL" id="WJPP01000002">
    <property type="protein sequence ID" value="MRH77904.1"/>
    <property type="molecule type" value="Genomic_DNA"/>
</dbReference>
<comment type="similarity">
    <text evidence="6">Belongs to the RuvA family.</text>
</comment>
<dbReference type="HAMAP" id="MF_00031">
    <property type="entry name" value="DNA_HJ_migration_RuvA"/>
    <property type="match status" value="1"/>
</dbReference>
<dbReference type="Pfam" id="PF01330">
    <property type="entry name" value="RuvA_N"/>
    <property type="match status" value="1"/>
</dbReference>
<proteinExistence type="inferred from homology"/>
<dbReference type="GO" id="GO:0048476">
    <property type="term" value="C:Holliday junction resolvase complex"/>
    <property type="evidence" value="ECO:0007669"/>
    <property type="project" value="UniProtKB-UniRule"/>
</dbReference>
<dbReference type="InterPro" id="IPR013849">
    <property type="entry name" value="DNA_helicase_Holl-junc_RuvA_I"/>
</dbReference>
<comment type="subcellular location">
    <subcellularLocation>
        <location evidence="6">Cytoplasm</location>
    </subcellularLocation>
</comment>
<dbReference type="SUPFAM" id="SSF50249">
    <property type="entry name" value="Nucleic acid-binding proteins"/>
    <property type="match status" value="1"/>
</dbReference>
<keyword evidence="4 6" id="KW-0233">DNA recombination</keyword>
<dbReference type="InterPro" id="IPR010994">
    <property type="entry name" value="RuvA_2-like"/>
</dbReference>
<dbReference type="GO" id="GO:0006281">
    <property type="term" value="P:DNA repair"/>
    <property type="evidence" value="ECO:0007669"/>
    <property type="project" value="UniProtKB-UniRule"/>
</dbReference>
<dbReference type="Proteomes" id="UP000433788">
    <property type="component" value="Unassembled WGS sequence"/>
</dbReference>
<evidence type="ECO:0000256" key="2">
    <source>
        <dbReference type="ARBA" id="ARBA00022763"/>
    </source>
</evidence>
<keyword evidence="1 6" id="KW-0963">Cytoplasm</keyword>
<reference evidence="8 9" key="1">
    <citation type="submission" date="2019-11" db="EMBL/GenBank/DDBJ databases">
        <authorList>
            <person name="Zhang X.Y."/>
        </authorList>
    </citation>
    <scope>NUCLEOTIDE SEQUENCE [LARGE SCALE GENOMIC DNA]</scope>
    <source>
        <strain evidence="8 9">C176</strain>
    </source>
</reference>
<dbReference type="Gene3D" id="1.10.150.20">
    <property type="entry name" value="5' to 3' exonuclease, C-terminal subdomain"/>
    <property type="match status" value="1"/>
</dbReference>
<dbReference type="GO" id="GO:0009379">
    <property type="term" value="C:Holliday junction helicase complex"/>
    <property type="evidence" value="ECO:0007669"/>
    <property type="project" value="InterPro"/>
</dbReference>